<evidence type="ECO:0000259" key="2">
    <source>
        <dbReference type="Pfam" id="PF05617"/>
    </source>
</evidence>
<dbReference type="PANTHER" id="PTHR31207">
    <property type="entry name" value="ECA1 GAMETOGENESIS FAMILY PROTEIN (DUF784)-RELATED-RELATED"/>
    <property type="match status" value="1"/>
</dbReference>
<evidence type="ECO:0000313" key="4">
    <source>
        <dbReference type="Proteomes" id="UP000634136"/>
    </source>
</evidence>
<evidence type="ECO:0000256" key="1">
    <source>
        <dbReference type="ARBA" id="ARBA00022729"/>
    </source>
</evidence>
<dbReference type="Proteomes" id="UP000634136">
    <property type="component" value="Unassembled WGS sequence"/>
</dbReference>
<dbReference type="Pfam" id="PF05617">
    <property type="entry name" value="Prolamin_like"/>
    <property type="match status" value="1"/>
</dbReference>
<protein>
    <submittedName>
        <fullName evidence="3">Prolamin-like domain</fullName>
    </submittedName>
</protein>
<organism evidence="3 4">
    <name type="scientific">Senna tora</name>
    <dbReference type="NCBI Taxonomy" id="362788"/>
    <lineage>
        <taxon>Eukaryota</taxon>
        <taxon>Viridiplantae</taxon>
        <taxon>Streptophyta</taxon>
        <taxon>Embryophyta</taxon>
        <taxon>Tracheophyta</taxon>
        <taxon>Spermatophyta</taxon>
        <taxon>Magnoliopsida</taxon>
        <taxon>eudicotyledons</taxon>
        <taxon>Gunneridae</taxon>
        <taxon>Pentapetalae</taxon>
        <taxon>rosids</taxon>
        <taxon>fabids</taxon>
        <taxon>Fabales</taxon>
        <taxon>Fabaceae</taxon>
        <taxon>Caesalpinioideae</taxon>
        <taxon>Cassia clade</taxon>
        <taxon>Senna</taxon>
    </lineage>
</organism>
<feature type="domain" description="Prolamin-like" evidence="2">
    <location>
        <begin position="55"/>
        <end position="106"/>
    </location>
</feature>
<dbReference type="PANTHER" id="PTHR31207:SF35">
    <property type="entry name" value="PROLAMIN-LIKE DOMAIN-CONTAINING PROTEIN"/>
    <property type="match status" value="1"/>
</dbReference>
<accession>A0A834WEI5</accession>
<dbReference type="AlphaFoldDB" id="A0A834WEI5"/>
<dbReference type="InterPro" id="IPR008502">
    <property type="entry name" value="Prolamin-like"/>
</dbReference>
<proteinExistence type="predicted"/>
<evidence type="ECO:0000313" key="3">
    <source>
        <dbReference type="EMBL" id="KAF7820325.1"/>
    </source>
</evidence>
<dbReference type="OrthoDB" id="1368054at2759"/>
<reference evidence="3" key="1">
    <citation type="submission" date="2020-09" db="EMBL/GenBank/DDBJ databases">
        <title>Genome-Enabled Discovery of Anthraquinone Biosynthesis in Senna tora.</title>
        <authorList>
            <person name="Kang S.-H."/>
            <person name="Pandey R.P."/>
            <person name="Lee C.-M."/>
            <person name="Sim J.-S."/>
            <person name="Jeong J.-T."/>
            <person name="Choi B.-S."/>
            <person name="Jung M."/>
            <person name="Ginzburg D."/>
            <person name="Zhao K."/>
            <person name="Won S.Y."/>
            <person name="Oh T.-J."/>
            <person name="Yu Y."/>
            <person name="Kim N.-H."/>
            <person name="Lee O.R."/>
            <person name="Lee T.-H."/>
            <person name="Bashyal P."/>
            <person name="Kim T.-S."/>
            <person name="Lee W.-H."/>
            <person name="Kawkins C."/>
            <person name="Kim C.-K."/>
            <person name="Kim J.S."/>
            <person name="Ahn B.O."/>
            <person name="Rhee S.Y."/>
            <person name="Sohng J.K."/>
        </authorList>
    </citation>
    <scope>NUCLEOTIDE SEQUENCE</scope>
    <source>
        <tissue evidence="3">Leaf</tissue>
    </source>
</reference>
<comment type="caution">
    <text evidence="3">The sequence shown here is derived from an EMBL/GenBank/DDBJ whole genome shotgun (WGS) entry which is preliminary data.</text>
</comment>
<keyword evidence="4" id="KW-1185">Reference proteome</keyword>
<sequence>MVLLYFTSTATTTATTTTTTADIGISKRSHDHRQFWMGHELPAEPAKGYYKHLGECINVLTAKCGEQMFDYIFYKRVELSYICCHKVVKMGSKCNKDLAHTLASMKDFGMWKNQINNRALQMYHQCGYIDRCVAKG</sequence>
<dbReference type="EMBL" id="JAAIUW010000008">
    <property type="protein sequence ID" value="KAF7820325.1"/>
    <property type="molecule type" value="Genomic_DNA"/>
</dbReference>
<dbReference type="InterPro" id="IPR040220">
    <property type="entry name" value="DD11"/>
</dbReference>
<name>A0A834WEI5_9FABA</name>
<gene>
    <name evidence="3" type="ORF">G2W53_025780</name>
</gene>
<keyword evidence="1" id="KW-0732">Signal</keyword>